<keyword evidence="9" id="KW-0408">Iron</keyword>
<keyword evidence="7 13" id="KW-1133">Transmembrane helix</keyword>
<dbReference type="InterPro" id="IPR002401">
    <property type="entry name" value="Cyt_P450_E_grp-I"/>
</dbReference>
<proteinExistence type="inferred from homology"/>
<accession>A0A2U1M6N1</accession>
<keyword evidence="15" id="KW-1185">Reference proteome</keyword>
<dbReference type="SUPFAM" id="SSF48264">
    <property type="entry name" value="Cytochrome P450"/>
    <property type="match status" value="1"/>
</dbReference>
<dbReference type="GO" id="GO:0005506">
    <property type="term" value="F:iron ion binding"/>
    <property type="evidence" value="ECO:0007669"/>
    <property type="project" value="InterPro"/>
</dbReference>
<dbReference type="GO" id="GO:0016020">
    <property type="term" value="C:membrane"/>
    <property type="evidence" value="ECO:0007669"/>
    <property type="project" value="UniProtKB-SubCell"/>
</dbReference>
<evidence type="ECO:0000256" key="9">
    <source>
        <dbReference type="ARBA" id="ARBA00023004"/>
    </source>
</evidence>
<keyword evidence="6" id="KW-0479">Metal-binding</keyword>
<feature type="transmembrane region" description="Helical" evidence="13">
    <location>
        <begin position="536"/>
        <end position="560"/>
    </location>
</feature>
<evidence type="ECO:0000313" key="14">
    <source>
        <dbReference type="EMBL" id="PWA56901.1"/>
    </source>
</evidence>
<evidence type="ECO:0000313" key="15">
    <source>
        <dbReference type="Proteomes" id="UP000245207"/>
    </source>
</evidence>
<sequence>MAPLFIVILSALILFFLFIISILRSFLSKTLLPLPPGPHGLPIIGNLHQLYMTDLSDHLWHLSKLYGPLMSIRLGMVQTIVVSSAEMAKEVMKTNDLNFCTRPVLTGLQKISYDNKDIVFSPYSDYWRQMRKICMLNLFSVKHVNSFRCVREEEVFNMIDTIKTQILTKQVVNLSETVMILTSNIISRVAFGKRSAAYANKQQEAIRLQKNLLECQALLVHFYFKDKFPFMGWLDKLNGTIARLEKNVKDMDEFYQQVIDEHLNPERLNIMHEDMVDILLKLKHDPDSSVNLTFDHIKAVLMVIHHSYGVQQQPMSPDSDETSSLLLFKMQKDLELHILHNQKSFFFIRFMMMGKVHHNSLLLGSFSVALVFLLLPCLRAPQVVQCYVHLPSTNHSHVTKVMWPFCVHLEATVVLHRPTMMWVTEVIDLAAAHYIFATELRDLSDVLTGSIQVSYNFKNCLLALFESLLFFAIRICTEAAVYCRLSVTKLVEDVGVWALSLSSVEDVGEGVTKFSGYVGFRIVPSNSSSIYKVPSVLLLVLLCIVGSVTYVMLTFQTVIFSGLVELPIKRTCTHEHVQGQRLMCTSSKEPCQYAYGEGCPEKTVSSHRGVENGYALIAKDIRFCTTYLFPFPDIFSPHHMFFLP</sequence>
<evidence type="ECO:0000256" key="11">
    <source>
        <dbReference type="ARBA" id="ARBA00023136"/>
    </source>
</evidence>
<keyword evidence="5 13" id="KW-0812">Transmembrane</keyword>
<evidence type="ECO:0000256" key="13">
    <source>
        <dbReference type="SAM" id="Phobius"/>
    </source>
</evidence>
<keyword evidence="4" id="KW-0349">Heme</keyword>
<dbReference type="OrthoDB" id="2789670at2759"/>
<evidence type="ECO:0000256" key="12">
    <source>
        <dbReference type="SAM" id="Coils"/>
    </source>
</evidence>
<dbReference type="PANTHER" id="PTHR47955:SF22">
    <property type="entry name" value="CYTOCHROME P450 83B1-LIKE"/>
    <property type="match status" value="1"/>
</dbReference>
<comment type="similarity">
    <text evidence="3">Belongs to the cytochrome P450 family.</text>
</comment>
<feature type="transmembrane region" description="Helical" evidence="13">
    <location>
        <begin position="6"/>
        <end position="27"/>
    </location>
</feature>
<keyword evidence="11 13" id="KW-0472">Membrane</keyword>
<feature type="transmembrane region" description="Helical" evidence="13">
    <location>
        <begin position="356"/>
        <end position="375"/>
    </location>
</feature>
<dbReference type="AlphaFoldDB" id="A0A2U1M6N1"/>
<dbReference type="GO" id="GO:0051762">
    <property type="term" value="P:sesquiterpene biosynthetic process"/>
    <property type="evidence" value="ECO:0007669"/>
    <property type="project" value="UniProtKB-ARBA"/>
</dbReference>
<evidence type="ECO:0000256" key="3">
    <source>
        <dbReference type="ARBA" id="ARBA00010617"/>
    </source>
</evidence>
<evidence type="ECO:0000256" key="5">
    <source>
        <dbReference type="ARBA" id="ARBA00022692"/>
    </source>
</evidence>
<dbReference type="PANTHER" id="PTHR47955">
    <property type="entry name" value="CYTOCHROME P450 FAMILY 71 PROTEIN"/>
    <property type="match status" value="1"/>
</dbReference>
<dbReference type="GO" id="GO:0004497">
    <property type="term" value="F:monooxygenase activity"/>
    <property type="evidence" value="ECO:0007669"/>
    <property type="project" value="UniProtKB-KW"/>
</dbReference>
<comment type="subcellular location">
    <subcellularLocation>
        <location evidence="2">Membrane</location>
        <topology evidence="2">Single-pass membrane protein</topology>
    </subcellularLocation>
</comment>
<evidence type="ECO:0000256" key="7">
    <source>
        <dbReference type="ARBA" id="ARBA00022989"/>
    </source>
</evidence>
<organism evidence="14 15">
    <name type="scientific">Artemisia annua</name>
    <name type="common">Sweet wormwood</name>
    <dbReference type="NCBI Taxonomy" id="35608"/>
    <lineage>
        <taxon>Eukaryota</taxon>
        <taxon>Viridiplantae</taxon>
        <taxon>Streptophyta</taxon>
        <taxon>Embryophyta</taxon>
        <taxon>Tracheophyta</taxon>
        <taxon>Spermatophyta</taxon>
        <taxon>Magnoliopsida</taxon>
        <taxon>eudicotyledons</taxon>
        <taxon>Gunneridae</taxon>
        <taxon>Pentapetalae</taxon>
        <taxon>asterids</taxon>
        <taxon>campanulids</taxon>
        <taxon>Asterales</taxon>
        <taxon>Asteraceae</taxon>
        <taxon>Asteroideae</taxon>
        <taxon>Anthemideae</taxon>
        <taxon>Artemisiinae</taxon>
        <taxon>Artemisia</taxon>
    </lineage>
</organism>
<dbReference type="STRING" id="35608.A0A2U1M6N1"/>
<gene>
    <name evidence="14" type="ORF">CTI12_AA416010</name>
</gene>
<dbReference type="GO" id="GO:0016705">
    <property type="term" value="F:oxidoreductase activity, acting on paired donors, with incorporation or reduction of molecular oxygen"/>
    <property type="evidence" value="ECO:0007669"/>
    <property type="project" value="InterPro"/>
</dbReference>
<dbReference type="InterPro" id="IPR001128">
    <property type="entry name" value="Cyt_P450"/>
</dbReference>
<reference evidence="14 15" key="1">
    <citation type="journal article" date="2018" name="Mol. Plant">
        <title>The genome of Artemisia annua provides insight into the evolution of Asteraceae family and artemisinin biosynthesis.</title>
        <authorList>
            <person name="Shen Q."/>
            <person name="Zhang L."/>
            <person name="Liao Z."/>
            <person name="Wang S."/>
            <person name="Yan T."/>
            <person name="Shi P."/>
            <person name="Liu M."/>
            <person name="Fu X."/>
            <person name="Pan Q."/>
            <person name="Wang Y."/>
            <person name="Lv Z."/>
            <person name="Lu X."/>
            <person name="Zhang F."/>
            <person name="Jiang W."/>
            <person name="Ma Y."/>
            <person name="Chen M."/>
            <person name="Hao X."/>
            <person name="Li L."/>
            <person name="Tang Y."/>
            <person name="Lv G."/>
            <person name="Zhou Y."/>
            <person name="Sun X."/>
            <person name="Brodelius P.E."/>
            <person name="Rose J.K.C."/>
            <person name="Tang K."/>
        </authorList>
    </citation>
    <scope>NUCLEOTIDE SEQUENCE [LARGE SCALE GENOMIC DNA]</scope>
    <source>
        <strain evidence="15">cv. Huhao1</strain>
        <tissue evidence="14">Leaf</tissue>
    </source>
</reference>
<evidence type="ECO:0000256" key="6">
    <source>
        <dbReference type="ARBA" id="ARBA00022723"/>
    </source>
</evidence>
<evidence type="ECO:0000256" key="1">
    <source>
        <dbReference type="ARBA" id="ARBA00001971"/>
    </source>
</evidence>
<evidence type="ECO:0000256" key="10">
    <source>
        <dbReference type="ARBA" id="ARBA00023033"/>
    </source>
</evidence>
<keyword evidence="12" id="KW-0175">Coiled coil</keyword>
<dbReference type="Proteomes" id="UP000245207">
    <property type="component" value="Unassembled WGS sequence"/>
</dbReference>
<keyword evidence="8" id="KW-0560">Oxidoreductase</keyword>
<protein>
    <submittedName>
        <fullName evidence="14">Cytochrome P450</fullName>
    </submittedName>
</protein>
<keyword evidence="10" id="KW-0503">Monooxygenase</keyword>
<dbReference type="InterPro" id="IPR036396">
    <property type="entry name" value="Cyt_P450_sf"/>
</dbReference>
<comment type="cofactor">
    <cofactor evidence="1">
        <name>heme</name>
        <dbReference type="ChEBI" id="CHEBI:30413"/>
    </cofactor>
</comment>
<evidence type="ECO:0000256" key="2">
    <source>
        <dbReference type="ARBA" id="ARBA00004167"/>
    </source>
</evidence>
<evidence type="ECO:0000256" key="4">
    <source>
        <dbReference type="ARBA" id="ARBA00022617"/>
    </source>
</evidence>
<comment type="caution">
    <text evidence="14">The sequence shown here is derived from an EMBL/GenBank/DDBJ whole genome shotgun (WGS) entry which is preliminary data.</text>
</comment>
<feature type="coiled-coil region" evidence="12">
    <location>
        <begin position="234"/>
        <end position="261"/>
    </location>
</feature>
<dbReference type="Gene3D" id="1.10.630.10">
    <property type="entry name" value="Cytochrome P450"/>
    <property type="match status" value="1"/>
</dbReference>
<dbReference type="PRINTS" id="PR00463">
    <property type="entry name" value="EP450I"/>
</dbReference>
<dbReference type="EMBL" id="PKPP01006322">
    <property type="protein sequence ID" value="PWA56901.1"/>
    <property type="molecule type" value="Genomic_DNA"/>
</dbReference>
<dbReference type="GO" id="GO:0020037">
    <property type="term" value="F:heme binding"/>
    <property type="evidence" value="ECO:0007669"/>
    <property type="project" value="InterPro"/>
</dbReference>
<dbReference type="Pfam" id="PF00067">
    <property type="entry name" value="p450"/>
    <property type="match status" value="1"/>
</dbReference>
<evidence type="ECO:0000256" key="8">
    <source>
        <dbReference type="ARBA" id="ARBA00023002"/>
    </source>
</evidence>
<name>A0A2U1M6N1_ARTAN</name>